<reference evidence="6 7" key="1">
    <citation type="journal article" date="2016" name="Genome Announc.">
        <title>Genome Sequence of Madurella mycetomatis mm55, Isolated from a Human Mycetoma Case in Sudan.</title>
        <authorList>
            <person name="Smit S."/>
            <person name="Derks M.F."/>
            <person name="Bervoets S."/>
            <person name="Fahal A."/>
            <person name="van Leeuwen W."/>
            <person name="van Belkum A."/>
            <person name="van de Sande W.W."/>
        </authorList>
    </citation>
    <scope>NUCLEOTIDE SEQUENCE [LARGE SCALE GENOMIC DNA]</scope>
    <source>
        <strain evidence="7">mm55</strain>
    </source>
</reference>
<evidence type="ECO:0000313" key="7">
    <source>
        <dbReference type="Proteomes" id="UP000078237"/>
    </source>
</evidence>
<dbReference type="InterPro" id="IPR023210">
    <property type="entry name" value="NADP_OxRdtase_dom"/>
</dbReference>
<dbReference type="VEuPathDB" id="FungiDB:MMYC01_204015"/>
<feature type="site" description="Lowers pKa of active site Tyr" evidence="4">
    <location>
        <position position="78"/>
    </location>
</feature>
<proteinExistence type="predicted"/>
<dbReference type="PIRSF" id="PIRSF000097">
    <property type="entry name" value="AKR"/>
    <property type="match status" value="1"/>
</dbReference>
<evidence type="ECO:0000259" key="5">
    <source>
        <dbReference type="Pfam" id="PF00248"/>
    </source>
</evidence>
<dbReference type="AlphaFoldDB" id="A0A175W774"/>
<keyword evidence="7" id="KW-1185">Reference proteome</keyword>
<gene>
    <name evidence="6" type="ORF">MMYC01_204015</name>
</gene>
<dbReference type="GO" id="GO:0016491">
    <property type="term" value="F:oxidoreductase activity"/>
    <property type="evidence" value="ECO:0007669"/>
    <property type="project" value="UniProtKB-KW"/>
</dbReference>
<dbReference type="Proteomes" id="UP000078237">
    <property type="component" value="Unassembled WGS sequence"/>
</dbReference>
<dbReference type="InterPro" id="IPR020471">
    <property type="entry name" value="AKR"/>
</dbReference>
<dbReference type="STRING" id="100816.A0A175W774"/>
<evidence type="ECO:0000256" key="1">
    <source>
        <dbReference type="ARBA" id="ARBA00023002"/>
    </source>
</evidence>
<keyword evidence="1" id="KW-0560">Oxidoreductase</keyword>
<dbReference type="PRINTS" id="PR00069">
    <property type="entry name" value="ALDKETRDTASE"/>
</dbReference>
<sequence>MANKTYKLNTGQDIPALGLGTWQSEPGKVKEAVAFALKSGYKLIDCAYCYANEEEVGQGLAEAFAAGVKREDIFVVTKVWATYTTRVELGLDKSLKSLGLDYVDLFLVHWPLLMNPNGNDDRFPKLPNGERDIIRSHNHVDTWKQMEQVLQTGKAKGIGVSNQEIVDLCKEKGIHIMAYSPLGSTGGPLFTAEPVVKISQKHGVKPSTVLLSYHQSRGSTVLAKSVMPERIKENMKLIDLDEEDVKLLNEYSDKLTRERKLQRFVYPPFGVDFGFPDKS</sequence>
<feature type="binding site" evidence="3">
    <location>
        <position position="109"/>
    </location>
    <ligand>
        <name>substrate</name>
    </ligand>
</feature>
<evidence type="ECO:0000256" key="2">
    <source>
        <dbReference type="PIRSR" id="PIRSR000097-1"/>
    </source>
</evidence>
<dbReference type="PROSITE" id="PS00063">
    <property type="entry name" value="ALDOKETO_REDUCTASE_3"/>
    <property type="match status" value="1"/>
</dbReference>
<feature type="domain" description="NADP-dependent oxidoreductase" evidence="5">
    <location>
        <begin position="17"/>
        <end position="165"/>
    </location>
</feature>
<dbReference type="InterPro" id="IPR018170">
    <property type="entry name" value="Aldo/ket_reductase_CS"/>
</dbReference>
<dbReference type="Pfam" id="PF00248">
    <property type="entry name" value="Aldo_ket_red"/>
    <property type="match status" value="1"/>
</dbReference>
<evidence type="ECO:0000256" key="4">
    <source>
        <dbReference type="PIRSR" id="PIRSR000097-3"/>
    </source>
</evidence>
<evidence type="ECO:0000313" key="6">
    <source>
        <dbReference type="EMBL" id="KXX78824.1"/>
    </source>
</evidence>
<name>A0A175W774_9PEZI</name>
<evidence type="ECO:0000256" key="3">
    <source>
        <dbReference type="PIRSR" id="PIRSR000097-2"/>
    </source>
</evidence>
<dbReference type="InterPro" id="IPR036812">
    <property type="entry name" value="NAD(P)_OxRdtase_dom_sf"/>
</dbReference>
<comment type="caution">
    <text evidence="6">The sequence shown here is derived from an EMBL/GenBank/DDBJ whole genome shotgun (WGS) entry which is preliminary data.</text>
</comment>
<dbReference type="PANTHER" id="PTHR11732">
    <property type="entry name" value="ALDO/KETO REDUCTASE"/>
    <property type="match status" value="1"/>
</dbReference>
<dbReference type="Gene3D" id="3.20.20.100">
    <property type="entry name" value="NADP-dependent oxidoreductase domain"/>
    <property type="match status" value="1"/>
</dbReference>
<dbReference type="SUPFAM" id="SSF51430">
    <property type="entry name" value="NAD(P)-linked oxidoreductase"/>
    <property type="match status" value="1"/>
</dbReference>
<dbReference type="OrthoDB" id="416253at2759"/>
<organism evidence="6 7">
    <name type="scientific">Madurella mycetomatis</name>
    <dbReference type="NCBI Taxonomy" id="100816"/>
    <lineage>
        <taxon>Eukaryota</taxon>
        <taxon>Fungi</taxon>
        <taxon>Dikarya</taxon>
        <taxon>Ascomycota</taxon>
        <taxon>Pezizomycotina</taxon>
        <taxon>Sordariomycetes</taxon>
        <taxon>Sordariomycetidae</taxon>
        <taxon>Sordariales</taxon>
        <taxon>Sordariales incertae sedis</taxon>
        <taxon>Madurella</taxon>
    </lineage>
</organism>
<feature type="active site" description="Proton donor" evidence="2">
    <location>
        <position position="50"/>
    </location>
</feature>
<dbReference type="EMBL" id="LCTW02000106">
    <property type="protein sequence ID" value="KXX78824.1"/>
    <property type="molecule type" value="Genomic_DNA"/>
</dbReference>
<accession>A0A175W774</accession>
<protein>
    <submittedName>
        <fullName evidence="6">D-galacturonate reductase</fullName>
    </submittedName>
</protein>